<keyword evidence="1 2" id="KW-0129">CBS domain</keyword>
<name>A0A0W0RZP7_9GAMM</name>
<dbReference type="OrthoDB" id="9794094at2"/>
<dbReference type="PROSITE" id="PS51371">
    <property type="entry name" value="CBS"/>
    <property type="match status" value="2"/>
</dbReference>
<dbReference type="InterPro" id="IPR046342">
    <property type="entry name" value="CBS_dom_sf"/>
</dbReference>
<dbReference type="Proteomes" id="UP000054742">
    <property type="component" value="Unassembled WGS sequence"/>
</dbReference>
<evidence type="ECO:0000313" key="4">
    <source>
        <dbReference type="EMBL" id="KTC76539.1"/>
    </source>
</evidence>
<dbReference type="InterPro" id="IPR051257">
    <property type="entry name" value="Diverse_CBS-Domain"/>
</dbReference>
<dbReference type="STRING" id="29422.Lbru_3252"/>
<evidence type="ECO:0000256" key="1">
    <source>
        <dbReference type="ARBA" id="ARBA00023122"/>
    </source>
</evidence>
<dbReference type="PANTHER" id="PTHR43080">
    <property type="entry name" value="CBS DOMAIN-CONTAINING PROTEIN CBSX3, MITOCHONDRIAL"/>
    <property type="match status" value="1"/>
</dbReference>
<gene>
    <name evidence="4" type="ORF">Lbru_3252</name>
</gene>
<proteinExistence type="predicted"/>
<reference evidence="4 5" key="1">
    <citation type="submission" date="2015-11" db="EMBL/GenBank/DDBJ databases">
        <title>Genomic analysis of 38 Legionella species identifies large and diverse effector repertoires.</title>
        <authorList>
            <person name="Burstein D."/>
            <person name="Amaro F."/>
            <person name="Zusman T."/>
            <person name="Lifshitz Z."/>
            <person name="Cohen O."/>
            <person name="Gilbert J.A."/>
            <person name="Pupko T."/>
            <person name="Shuman H.A."/>
            <person name="Segal G."/>
        </authorList>
    </citation>
    <scope>NUCLEOTIDE SEQUENCE [LARGE SCALE GENOMIC DNA]</scope>
    <source>
        <strain evidence="4 5">ATCC 43878</strain>
    </source>
</reference>
<dbReference type="SMART" id="SM00116">
    <property type="entry name" value="CBS"/>
    <property type="match status" value="2"/>
</dbReference>
<sequence>MPFSEAFVEEIVPVAQKRLITIRDDAPLLEAAKFLDGRHINLVVICDKDGAMVGIITRTDVVRMMAVCQGCGCTVPVSTVMTKDVIYCRPTYLLRDVWMTMKEQNLLHVPIVDENFKPLGVINARDALLVLMEKAEFESSLLRDYVMNVGYR</sequence>
<dbReference type="InterPro" id="IPR000644">
    <property type="entry name" value="CBS_dom"/>
</dbReference>
<organism evidence="4 5">
    <name type="scientific">Legionella brunensis</name>
    <dbReference type="NCBI Taxonomy" id="29422"/>
    <lineage>
        <taxon>Bacteria</taxon>
        <taxon>Pseudomonadati</taxon>
        <taxon>Pseudomonadota</taxon>
        <taxon>Gammaproteobacteria</taxon>
        <taxon>Legionellales</taxon>
        <taxon>Legionellaceae</taxon>
        <taxon>Legionella</taxon>
    </lineage>
</organism>
<dbReference type="SUPFAM" id="SSF54631">
    <property type="entry name" value="CBS-domain pair"/>
    <property type="match status" value="1"/>
</dbReference>
<evidence type="ECO:0000259" key="3">
    <source>
        <dbReference type="PROSITE" id="PS51371"/>
    </source>
</evidence>
<dbReference type="PANTHER" id="PTHR43080:SF2">
    <property type="entry name" value="CBS DOMAIN-CONTAINING PROTEIN"/>
    <property type="match status" value="1"/>
</dbReference>
<feature type="domain" description="CBS" evidence="3">
    <location>
        <begin position="81"/>
        <end position="137"/>
    </location>
</feature>
<accession>A0A0W0RZP7</accession>
<dbReference type="Pfam" id="PF00571">
    <property type="entry name" value="CBS"/>
    <property type="match status" value="2"/>
</dbReference>
<dbReference type="AlphaFoldDB" id="A0A0W0RZP7"/>
<feature type="domain" description="CBS" evidence="3">
    <location>
        <begin position="15"/>
        <end position="75"/>
    </location>
</feature>
<dbReference type="EMBL" id="LNXV01000037">
    <property type="protein sequence ID" value="KTC76539.1"/>
    <property type="molecule type" value="Genomic_DNA"/>
</dbReference>
<dbReference type="PATRIC" id="fig|29422.6.peg.3435"/>
<evidence type="ECO:0000313" key="5">
    <source>
        <dbReference type="Proteomes" id="UP000054742"/>
    </source>
</evidence>
<dbReference type="RefSeq" id="WP_058443205.1">
    <property type="nucleotide sequence ID" value="NZ_CAAAHU010000024.1"/>
</dbReference>
<protein>
    <submittedName>
        <fullName evidence="4">Inosine 5'-monophosphate dehydrogenase</fullName>
    </submittedName>
</protein>
<keyword evidence="5" id="KW-1185">Reference proteome</keyword>
<dbReference type="Gene3D" id="3.10.580.10">
    <property type="entry name" value="CBS-domain"/>
    <property type="match status" value="1"/>
</dbReference>
<evidence type="ECO:0000256" key="2">
    <source>
        <dbReference type="PROSITE-ProRule" id="PRU00703"/>
    </source>
</evidence>
<comment type="caution">
    <text evidence="4">The sequence shown here is derived from an EMBL/GenBank/DDBJ whole genome shotgun (WGS) entry which is preliminary data.</text>
</comment>